<dbReference type="EMBL" id="ANHY01000012">
    <property type="protein sequence ID" value="EKV29477.1"/>
    <property type="molecule type" value="Genomic_DNA"/>
</dbReference>
<dbReference type="STRING" id="1238182.C882_0299"/>
<dbReference type="Proteomes" id="UP000009881">
    <property type="component" value="Unassembled WGS sequence"/>
</dbReference>
<protein>
    <submittedName>
        <fullName evidence="3">Uncharacterized protein</fullName>
    </submittedName>
</protein>
<reference evidence="3 4" key="1">
    <citation type="journal article" date="2013" name="Genome Announc.">
        <title>Draft Genome Sequence of an Alphaproteobacterium, Caenispirillum salinarum AK4(T), Isolated from a Solar Saltern.</title>
        <authorList>
            <person name="Khatri I."/>
            <person name="Singh A."/>
            <person name="Korpole S."/>
            <person name="Pinnaka A.K."/>
            <person name="Subramanian S."/>
        </authorList>
    </citation>
    <scope>NUCLEOTIDE SEQUENCE [LARGE SCALE GENOMIC DNA]</scope>
    <source>
        <strain evidence="3 4">AK4</strain>
    </source>
</reference>
<evidence type="ECO:0000313" key="4">
    <source>
        <dbReference type="Proteomes" id="UP000009881"/>
    </source>
</evidence>
<gene>
    <name evidence="3" type="ORF">C882_0299</name>
</gene>
<dbReference type="AlphaFoldDB" id="K9GW47"/>
<accession>K9GW47</accession>
<keyword evidence="2" id="KW-0472">Membrane</keyword>
<evidence type="ECO:0000256" key="2">
    <source>
        <dbReference type="SAM" id="Phobius"/>
    </source>
</evidence>
<keyword evidence="2" id="KW-0812">Transmembrane</keyword>
<evidence type="ECO:0000313" key="3">
    <source>
        <dbReference type="EMBL" id="EKV29477.1"/>
    </source>
</evidence>
<feature type="transmembrane region" description="Helical" evidence="2">
    <location>
        <begin position="7"/>
        <end position="24"/>
    </location>
</feature>
<proteinExistence type="predicted"/>
<keyword evidence="2" id="KW-1133">Transmembrane helix</keyword>
<keyword evidence="4" id="KW-1185">Reference proteome</keyword>
<organism evidence="3 4">
    <name type="scientific">Caenispirillum salinarum AK4</name>
    <dbReference type="NCBI Taxonomy" id="1238182"/>
    <lineage>
        <taxon>Bacteria</taxon>
        <taxon>Pseudomonadati</taxon>
        <taxon>Pseudomonadota</taxon>
        <taxon>Alphaproteobacteria</taxon>
        <taxon>Rhodospirillales</taxon>
        <taxon>Novispirillaceae</taxon>
        <taxon>Caenispirillum</taxon>
    </lineage>
</organism>
<comment type="caution">
    <text evidence="3">The sequence shown here is derived from an EMBL/GenBank/DDBJ whole genome shotgun (WGS) entry which is preliminary data.</text>
</comment>
<feature type="region of interest" description="Disordered" evidence="1">
    <location>
        <begin position="50"/>
        <end position="73"/>
    </location>
</feature>
<evidence type="ECO:0000256" key="1">
    <source>
        <dbReference type="SAM" id="MobiDB-lite"/>
    </source>
</evidence>
<name>K9GW47_9PROT</name>
<sequence length="73" mass="8303">MKLGDRGLYHCFFSFFVGGFGLVWDRYRFMAVPWCSKPLVRERRPGTAVGKLPGRLRRTAGAGRGPSLRKDRS</sequence>